<feature type="domain" description="Methyltransferase" evidence="3">
    <location>
        <begin position="54"/>
        <end position="143"/>
    </location>
</feature>
<name>A0A3A4P657_ABYX5</name>
<proteinExistence type="predicted"/>
<dbReference type="PANTHER" id="PTHR43861:SF1">
    <property type="entry name" value="TRANS-ACONITATE 2-METHYLTRANSFERASE"/>
    <property type="match status" value="1"/>
</dbReference>
<dbReference type="SUPFAM" id="SSF53335">
    <property type="entry name" value="S-adenosyl-L-methionine-dependent methyltransferases"/>
    <property type="match status" value="1"/>
</dbReference>
<evidence type="ECO:0000259" key="3">
    <source>
        <dbReference type="Pfam" id="PF13649"/>
    </source>
</evidence>
<dbReference type="InterPro" id="IPR029063">
    <property type="entry name" value="SAM-dependent_MTases_sf"/>
</dbReference>
<dbReference type="EMBL" id="QZKU01000005">
    <property type="protein sequence ID" value="RJP26639.1"/>
    <property type="molecule type" value="Genomic_DNA"/>
</dbReference>
<dbReference type="Gene3D" id="2.20.130.10">
    <property type="entry name" value="CAC2371-like domains"/>
    <property type="match status" value="1"/>
</dbReference>
<reference evidence="4 5" key="1">
    <citation type="journal article" date="2017" name="ISME J.">
        <title>Energy and carbon metabolisms in a deep terrestrial subsurface fluid microbial community.</title>
        <authorList>
            <person name="Momper L."/>
            <person name="Jungbluth S.P."/>
            <person name="Lee M.D."/>
            <person name="Amend J.P."/>
        </authorList>
    </citation>
    <scope>NUCLEOTIDE SEQUENCE [LARGE SCALE GENOMIC DNA]</scope>
    <source>
        <strain evidence="4">SURF_5</strain>
    </source>
</reference>
<evidence type="ECO:0000256" key="2">
    <source>
        <dbReference type="ARBA" id="ARBA00022679"/>
    </source>
</evidence>
<accession>A0A3A4P657</accession>
<evidence type="ECO:0000256" key="1">
    <source>
        <dbReference type="ARBA" id="ARBA00022603"/>
    </source>
</evidence>
<organism evidence="4 5">
    <name type="scientific">Abyssobacteria bacterium (strain SURF_5)</name>
    <dbReference type="NCBI Taxonomy" id="2093360"/>
    <lineage>
        <taxon>Bacteria</taxon>
        <taxon>Pseudomonadati</taxon>
        <taxon>Candidatus Hydrogenedentota</taxon>
        <taxon>Candidatus Abyssobacteria</taxon>
    </lineage>
</organism>
<dbReference type="Gene3D" id="3.40.50.150">
    <property type="entry name" value="Vaccinia Virus protein VP39"/>
    <property type="match status" value="1"/>
</dbReference>
<evidence type="ECO:0000313" key="4">
    <source>
        <dbReference type="EMBL" id="RJP26639.1"/>
    </source>
</evidence>
<dbReference type="GO" id="GO:0032259">
    <property type="term" value="P:methylation"/>
    <property type="evidence" value="ECO:0007669"/>
    <property type="project" value="UniProtKB-KW"/>
</dbReference>
<dbReference type="Pfam" id="PF13649">
    <property type="entry name" value="Methyltransf_25"/>
    <property type="match status" value="1"/>
</dbReference>
<sequence>MGLTRAGVMDSHILYKSLAKYYDKLNSHVDYEGEAKFVLEMAKKHGVRRHGSLLDVGCGTGNHLRLLRQHFDVIGVDANEGMLKIAREKLPQTPLSVMDMRTLQLNKRFQIIISMFGAITYNRNLEELSQTLLNFKNHLESGGIAIIDMEFCKEYWLEGKTWITTVIEDNFTLARIHTSTAEGDVFPYRPLFLINDNGRIDFQIDEHRLSIFRLRDVLEMLDEHGFRTTAYHGFSQTSWSEENPGRPVLVSSLPGL</sequence>
<dbReference type="CDD" id="cd02440">
    <property type="entry name" value="AdoMet_MTases"/>
    <property type="match status" value="1"/>
</dbReference>
<dbReference type="GO" id="GO:0008168">
    <property type="term" value="F:methyltransferase activity"/>
    <property type="evidence" value="ECO:0007669"/>
    <property type="project" value="UniProtKB-KW"/>
</dbReference>
<keyword evidence="2 4" id="KW-0808">Transferase</keyword>
<gene>
    <name evidence="4" type="ORF">C4520_00480</name>
</gene>
<protein>
    <submittedName>
        <fullName evidence="4">Class I SAM-dependent methyltransferase</fullName>
    </submittedName>
</protein>
<keyword evidence="1 4" id="KW-0489">Methyltransferase</keyword>
<comment type="caution">
    <text evidence="4">The sequence shown here is derived from an EMBL/GenBank/DDBJ whole genome shotgun (WGS) entry which is preliminary data.</text>
</comment>
<evidence type="ECO:0000313" key="5">
    <source>
        <dbReference type="Proteomes" id="UP000265882"/>
    </source>
</evidence>
<dbReference type="PANTHER" id="PTHR43861">
    <property type="entry name" value="TRANS-ACONITATE 2-METHYLTRANSFERASE-RELATED"/>
    <property type="match status" value="1"/>
</dbReference>
<dbReference type="AlphaFoldDB" id="A0A3A4P657"/>
<dbReference type="Proteomes" id="UP000265882">
    <property type="component" value="Unassembled WGS sequence"/>
</dbReference>
<dbReference type="InterPro" id="IPR041698">
    <property type="entry name" value="Methyltransf_25"/>
</dbReference>